<dbReference type="KEGG" id="gax:Pan161_34090"/>
<organism evidence="2 3">
    <name type="scientific">Gimesia algae</name>
    <dbReference type="NCBI Taxonomy" id="2527971"/>
    <lineage>
        <taxon>Bacteria</taxon>
        <taxon>Pseudomonadati</taxon>
        <taxon>Planctomycetota</taxon>
        <taxon>Planctomycetia</taxon>
        <taxon>Planctomycetales</taxon>
        <taxon>Planctomycetaceae</taxon>
        <taxon>Gimesia</taxon>
    </lineage>
</organism>
<dbReference type="CDD" id="cd00093">
    <property type="entry name" value="HTH_XRE"/>
    <property type="match status" value="1"/>
</dbReference>
<dbReference type="AlphaFoldDB" id="A0A517VFI3"/>
<dbReference type="PROSITE" id="PS50943">
    <property type="entry name" value="HTH_CROC1"/>
    <property type="match status" value="1"/>
</dbReference>
<keyword evidence="3" id="KW-1185">Reference proteome</keyword>
<dbReference type="Pfam" id="PF01381">
    <property type="entry name" value="HTH_3"/>
    <property type="match status" value="1"/>
</dbReference>
<name>A0A517VFI3_9PLAN</name>
<evidence type="ECO:0000259" key="1">
    <source>
        <dbReference type="PROSITE" id="PS50943"/>
    </source>
</evidence>
<dbReference type="InterPro" id="IPR010982">
    <property type="entry name" value="Lambda_DNA-bd_dom_sf"/>
</dbReference>
<evidence type="ECO:0000313" key="3">
    <source>
        <dbReference type="Proteomes" id="UP000316855"/>
    </source>
</evidence>
<gene>
    <name evidence="2" type="ORF">Pan161_34090</name>
</gene>
<dbReference type="EMBL" id="CP036343">
    <property type="protein sequence ID" value="QDT91746.1"/>
    <property type="molecule type" value="Genomic_DNA"/>
</dbReference>
<dbReference type="GO" id="GO:0003677">
    <property type="term" value="F:DNA binding"/>
    <property type="evidence" value="ECO:0007669"/>
    <property type="project" value="InterPro"/>
</dbReference>
<feature type="domain" description="HTH cro/C1-type" evidence="1">
    <location>
        <begin position="7"/>
        <end position="37"/>
    </location>
</feature>
<protein>
    <submittedName>
        <fullName evidence="2">Helix-turn-helix domain protein</fullName>
    </submittedName>
</protein>
<dbReference type="SUPFAM" id="SSF47413">
    <property type="entry name" value="lambda repressor-like DNA-binding domains"/>
    <property type="match status" value="1"/>
</dbReference>
<dbReference type="InterPro" id="IPR001387">
    <property type="entry name" value="Cro/C1-type_HTH"/>
</dbReference>
<dbReference type="Gene3D" id="1.10.260.40">
    <property type="entry name" value="lambda repressor-like DNA-binding domains"/>
    <property type="match status" value="1"/>
</dbReference>
<evidence type="ECO:0000313" key="2">
    <source>
        <dbReference type="EMBL" id="QDT91746.1"/>
    </source>
</evidence>
<reference evidence="2 3" key="1">
    <citation type="submission" date="2019-02" db="EMBL/GenBank/DDBJ databases">
        <title>Deep-cultivation of Planctomycetes and their phenomic and genomic characterization uncovers novel biology.</title>
        <authorList>
            <person name="Wiegand S."/>
            <person name="Jogler M."/>
            <person name="Boedeker C."/>
            <person name="Pinto D."/>
            <person name="Vollmers J."/>
            <person name="Rivas-Marin E."/>
            <person name="Kohn T."/>
            <person name="Peeters S.H."/>
            <person name="Heuer A."/>
            <person name="Rast P."/>
            <person name="Oberbeckmann S."/>
            <person name="Bunk B."/>
            <person name="Jeske O."/>
            <person name="Meyerdierks A."/>
            <person name="Storesund J.E."/>
            <person name="Kallscheuer N."/>
            <person name="Luecker S."/>
            <person name="Lage O.M."/>
            <person name="Pohl T."/>
            <person name="Merkel B.J."/>
            <person name="Hornburger P."/>
            <person name="Mueller R.-W."/>
            <person name="Bruemmer F."/>
            <person name="Labrenz M."/>
            <person name="Spormann A.M."/>
            <person name="Op den Camp H."/>
            <person name="Overmann J."/>
            <person name="Amann R."/>
            <person name="Jetten M.S.M."/>
            <person name="Mascher T."/>
            <person name="Medema M.H."/>
            <person name="Devos D.P."/>
            <person name="Kaster A.-K."/>
            <person name="Ovreas L."/>
            <person name="Rohde M."/>
            <person name="Galperin M.Y."/>
            <person name="Jogler C."/>
        </authorList>
    </citation>
    <scope>NUCLEOTIDE SEQUENCE [LARGE SCALE GENOMIC DNA]</scope>
    <source>
        <strain evidence="2 3">Pan161</strain>
    </source>
</reference>
<sequence length="55" mass="6407">MQFGIRVRELRKQRRMTQQKLSELLGVSLSYISKVENKRLNGGDYPSEKVRPQTG</sequence>
<proteinExistence type="predicted"/>
<dbReference type="Proteomes" id="UP000316855">
    <property type="component" value="Chromosome"/>
</dbReference>
<accession>A0A517VFI3</accession>